<sequence>MMKATMFVAAILLSAASTAVFGYPPYLDATSQQYAEQQQVEQQQFPLSEQQQFPLSEQQQYPYAEQQQFEVQQEQSLAQQNFDQEQALMQQNYLKLFEGGAVAQQGNCPNINIPTLAGDLSIRVCPAGSDGCGLVSVVLGRLVNTHVETCKKGCVDMRRTGTLCPRGSSTFISIPVPANNVRVYVDIHLFPLAVCVRVTAPPC</sequence>
<feature type="chain" id="PRO_5041415360" evidence="1">
    <location>
        <begin position="23"/>
        <end position="203"/>
    </location>
</feature>
<dbReference type="Proteomes" id="UP001174909">
    <property type="component" value="Unassembled WGS sequence"/>
</dbReference>
<evidence type="ECO:0000313" key="3">
    <source>
        <dbReference type="Proteomes" id="UP001174909"/>
    </source>
</evidence>
<evidence type="ECO:0000313" key="2">
    <source>
        <dbReference type="EMBL" id="CAI8040808.1"/>
    </source>
</evidence>
<keyword evidence="3" id="KW-1185">Reference proteome</keyword>
<proteinExistence type="predicted"/>
<protein>
    <submittedName>
        <fullName evidence="2">Uncharacterized protein</fullName>
    </submittedName>
</protein>
<keyword evidence="1" id="KW-0732">Signal</keyword>
<dbReference type="AlphaFoldDB" id="A0AA35X0I2"/>
<organism evidence="2 3">
    <name type="scientific">Geodia barretti</name>
    <name type="common">Barrett's horny sponge</name>
    <dbReference type="NCBI Taxonomy" id="519541"/>
    <lineage>
        <taxon>Eukaryota</taxon>
        <taxon>Metazoa</taxon>
        <taxon>Porifera</taxon>
        <taxon>Demospongiae</taxon>
        <taxon>Heteroscleromorpha</taxon>
        <taxon>Tetractinellida</taxon>
        <taxon>Astrophorina</taxon>
        <taxon>Geodiidae</taxon>
        <taxon>Geodia</taxon>
    </lineage>
</organism>
<comment type="caution">
    <text evidence="2">The sequence shown here is derived from an EMBL/GenBank/DDBJ whole genome shotgun (WGS) entry which is preliminary data.</text>
</comment>
<name>A0AA35X0I2_GEOBA</name>
<evidence type="ECO:0000256" key="1">
    <source>
        <dbReference type="SAM" id="SignalP"/>
    </source>
</evidence>
<accession>A0AA35X0I2</accession>
<dbReference type="EMBL" id="CASHTH010003138">
    <property type="protein sequence ID" value="CAI8040808.1"/>
    <property type="molecule type" value="Genomic_DNA"/>
</dbReference>
<gene>
    <name evidence="2" type="ORF">GBAR_LOCUS22693</name>
</gene>
<reference evidence="2" key="1">
    <citation type="submission" date="2023-03" db="EMBL/GenBank/DDBJ databases">
        <authorList>
            <person name="Steffen K."/>
            <person name="Cardenas P."/>
        </authorList>
    </citation>
    <scope>NUCLEOTIDE SEQUENCE</scope>
</reference>
<feature type="signal peptide" evidence="1">
    <location>
        <begin position="1"/>
        <end position="22"/>
    </location>
</feature>